<evidence type="ECO:0000313" key="2">
    <source>
        <dbReference type="Proteomes" id="UP000274822"/>
    </source>
</evidence>
<dbReference type="Proteomes" id="UP000274822">
    <property type="component" value="Unassembled WGS sequence"/>
</dbReference>
<proteinExistence type="predicted"/>
<sequence length="89" mass="10141">MNYICEGYVKRNIAQCAERSILGRLLAVGGSTLLEVPYFRCDQAFCRSKSRWIPLLPRDPCVLYKPFCVNVHEECKIPSHAFRACSMVA</sequence>
<protein>
    <submittedName>
        <fullName evidence="1">Uncharacterized protein</fullName>
    </submittedName>
</protein>
<dbReference type="AlphaFoldDB" id="A0A433QDX7"/>
<dbReference type="EMBL" id="RBNJ01007345">
    <property type="protein sequence ID" value="RUS28015.1"/>
    <property type="molecule type" value="Genomic_DNA"/>
</dbReference>
<reference evidence="1 2" key="1">
    <citation type="journal article" date="2018" name="New Phytol.">
        <title>Phylogenomics of Endogonaceae and evolution of mycorrhizas within Mucoromycota.</title>
        <authorList>
            <person name="Chang Y."/>
            <person name="Desiro A."/>
            <person name="Na H."/>
            <person name="Sandor L."/>
            <person name="Lipzen A."/>
            <person name="Clum A."/>
            <person name="Barry K."/>
            <person name="Grigoriev I.V."/>
            <person name="Martin F.M."/>
            <person name="Stajich J.E."/>
            <person name="Smith M.E."/>
            <person name="Bonito G."/>
            <person name="Spatafora J.W."/>
        </authorList>
    </citation>
    <scope>NUCLEOTIDE SEQUENCE [LARGE SCALE GENOMIC DNA]</scope>
    <source>
        <strain evidence="1 2">AD002</strain>
    </source>
</reference>
<name>A0A433QDX7_9FUNG</name>
<gene>
    <name evidence="1" type="ORF">BC938DRAFT_482461</name>
</gene>
<keyword evidence="2" id="KW-1185">Reference proteome</keyword>
<evidence type="ECO:0000313" key="1">
    <source>
        <dbReference type="EMBL" id="RUS28015.1"/>
    </source>
</evidence>
<comment type="caution">
    <text evidence="1">The sequence shown here is derived from an EMBL/GenBank/DDBJ whole genome shotgun (WGS) entry which is preliminary data.</text>
</comment>
<accession>A0A433QDX7</accession>
<organism evidence="1 2">
    <name type="scientific">Jimgerdemannia flammicorona</name>
    <dbReference type="NCBI Taxonomy" id="994334"/>
    <lineage>
        <taxon>Eukaryota</taxon>
        <taxon>Fungi</taxon>
        <taxon>Fungi incertae sedis</taxon>
        <taxon>Mucoromycota</taxon>
        <taxon>Mucoromycotina</taxon>
        <taxon>Endogonomycetes</taxon>
        <taxon>Endogonales</taxon>
        <taxon>Endogonaceae</taxon>
        <taxon>Jimgerdemannia</taxon>
    </lineage>
</organism>